<dbReference type="InterPro" id="IPR027417">
    <property type="entry name" value="P-loop_NTPase"/>
</dbReference>
<accession>X0Z1I4</accession>
<dbReference type="SUPFAM" id="SSF52540">
    <property type="entry name" value="P-loop containing nucleoside triphosphate hydrolases"/>
    <property type="match status" value="1"/>
</dbReference>
<proteinExistence type="predicted"/>
<dbReference type="PANTHER" id="PTHR43384">
    <property type="entry name" value="SEPTUM SITE-DETERMINING PROTEIN MIND HOMOLOG, CHLOROPLASTIC-RELATED"/>
    <property type="match status" value="1"/>
</dbReference>
<dbReference type="GO" id="GO:0005829">
    <property type="term" value="C:cytosol"/>
    <property type="evidence" value="ECO:0007669"/>
    <property type="project" value="TreeGrafter"/>
</dbReference>
<protein>
    <recommendedName>
        <fullName evidence="1">AAA domain-containing protein</fullName>
    </recommendedName>
</protein>
<sequence>MNVKIALAGKGGTGKTTIGSLIIRSLIEGKKGSILALDADPNSNLNEFLGVNVSNTIGMIREDFKKNAPRLTGGIYKDQLVEMNVHQTLVEGKGFDLLVMGRGEGPGCYCYANNLFKKYIDILQDNYDYIVMDNEAGMEHLSRKTTSNVNYLLIISGPSPKGILTIFNIITFIKVSIILSK</sequence>
<dbReference type="PANTHER" id="PTHR43384:SF7">
    <property type="entry name" value="CARBON-MONOXIDE DEHYDROGENASE ACCESSORY PROTEIN"/>
    <property type="match status" value="1"/>
</dbReference>
<dbReference type="AlphaFoldDB" id="X0Z1I4"/>
<gene>
    <name evidence="2" type="ORF">S01H4_10248</name>
</gene>
<dbReference type="InterPro" id="IPR025669">
    <property type="entry name" value="AAA_dom"/>
</dbReference>
<comment type="caution">
    <text evidence="2">The sequence shown here is derived from an EMBL/GenBank/DDBJ whole genome shotgun (WGS) entry which is preliminary data.</text>
</comment>
<evidence type="ECO:0000313" key="2">
    <source>
        <dbReference type="EMBL" id="GAG62960.1"/>
    </source>
</evidence>
<organism evidence="2">
    <name type="scientific">marine sediment metagenome</name>
    <dbReference type="NCBI Taxonomy" id="412755"/>
    <lineage>
        <taxon>unclassified sequences</taxon>
        <taxon>metagenomes</taxon>
        <taxon>ecological metagenomes</taxon>
    </lineage>
</organism>
<dbReference type="GO" id="GO:0016887">
    <property type="term" value="F:ATP hydrolysis activity"/>
    <property type="evidence" value="ECO:0007669"/>
    <property type="project" value="TreeGrafter"/>
</dbReference>
<dbReference type="GO" id="GO:0051782">
    <property type="term" value="P:negative regulation of cell division"/>
    <property type="evidence" value="ECO:0007669"/>
    <property type="project" value="TreeGrafter"/>
</dbReference>
<dbReference type="GO" id="GO:0009898">
    <property type="term" value="C:cytoplasmic side of plasma membrane"/>
    <property type="evidence" value="ECO:0007669"/>
    <property type="project" value="TreeGrafter"/>
</dbReference>
<reference evidence="2" key="1">
    <citation type="journal article" date="2014" name="Front. Microbiol.">
        <title>High frequency of phylogenetically diverse reductive dehalogenase-homologous genes in deep subseafloor sedimentary metagenomes.</title>
        <authorList>
            <person name="Kawai M."/>
            <person name="Futagami T."/>
            <person name="Toyoda A."/>
            <person name="Takaki Y."/>
            <person name="Nishi S."/>
            <person name="Hori S."/>
            <person name="Arai W."/>
            <person name="Tsubouchi T."/>
            <person name="Morono Y."/>
            <person name="Uchiyama I."/>
            <person name="Ito T."/>
            <person name="Fujiyama A."/>
            <person name="Inagaki F."/>
            <person name="Takami H."/>
        </authorList>
    </citation>
    <scope>NUCLEOTIDE SEQUENCE</scope>
    <source>
        <strain evidence="2">Expedition CK06-06</strain>
    </source>
</reference>
<dbReference type="Gene3D" id="3.40.50.300">
    <property type="entry name" value="P-loop containing nucleotide triphosphate hydrolases"/>
    <property type="match status" value="1"/>
</dbReference>
<dbReference type="InterPro" id="IPR050625">
    <property type="entry name" value="ParA/MinD_ATPase"/>
</dbReference>
<evidence type="ECO:0000259" key="1">
    <source>
        <dbReference type="Pfam" id="PF13614"/>
    </source>
</evidence>
<dbReference type="Pfam" id="PF13614">
    <property type="entry name" value="AAA_31"/>
    <property type="match status" value="1"/>
</dbReference>
<dbReference type="EMBL" id="BART01003879">
    <property type="protein sequence ID" value="GAG62960.1"/>
    <property type="molecule type" value="Genomic_DNA"/>
</dbReference>
<dbReference type="GO" id="GO:0005524">
    <property type="term" value="F:ATP binding"/>
    <property type="evidence" value="ECO:0007669"/>
    <property type="project" value="TreeGrafter"/>
</dbReference>
<name>X0Z1I4_9ZZZZ</name>
<feature type="domain" description="AAA" evidence="1">
    <location>
        <begin position="9"/>
        <end position="173"/>
    </location>
</feature>